<dbReference type="Proteomes" id="UP001596161">
    <property type="component" value="Unassembled WGS sequence"/>
</dbReference>
<dbReference type="SUPFAM" id="SSF69322">
    <property type="entry name" value="Tricorn protease domain 2"/>
    <property type="match status" value="1"/>
</dbReference>
<dbReference type="EMBL" id="JBHSKT010000001">
    <property type="protein sequence ID" value="MFC5269210.1"/>
    <property type="molecule type" value="Genomic_DNA"/>
</dbReference>
<protein>
    <submittedName>
        <fullName evidence="3">Gliding motility-associated C-terminal domain-containing protein</fullName>
    </submittedName>
</protein>
<dbReference type="InterPro" id="IPR026444">
    <property type="entry name" value="Secre_tail"/>
</dbReference>
<evidence type="ECO:0000313" key="3">
    <source>
        <dbReference type="EMBL" id="MFC5269210.1"/>
    </source>
</evidence>
<dbReference type="RefSeq" id="WP_378015591.1">
    <property type="nucleotide sequence ID" value="NZ_JBHSKT010000001.1"/>
</dbReference>
<dbReference type="Pfam" id="PF19408">
    <property type="entry name" value="PKD_6"/>
    <property type="match status" value="1"/>
</dbReference>
<feature type="signal peptide" evidence="1">
    <location>
        <begin position="1"/>
        <end position="20"/>
    </location>
</feature>
<comment type="caution">
    <text evidence="3">The sequence shown here is derived from an EMBL/GenBank/DDBJ whole genome shotgun (WGS) entry which is preliminary data.</text>
</comment>
<organism evidence="3 4">
    <name type="scientific">Adhaeribacter terreus</name>
    <dbReference type="NCBI Taxonomy" id="529703"/>
    <lineage>
        <taxon>Bacteria</taxon>
        <taxon>Pseudomonadati</taxon>
        <taxon>Bacteroidota</taxon>
        <taxon>Cytophagia</taxon>
        <taxon>Cytophagales</taxon>
        <taxon>Hymenobacteraceae</taxon>
        <taxon>Adhaeribacter</taxon>
    </lineage>
</organism>
<feature type="domain" description="PKD-like" evidence="2">
    <location>
        <begin position="470"/>
        <end position="544"/>
    </location>
</feature>
<dbReference type="InterPro" id="IPR045829">
    <property type="entry name" value="PKD_6"/>
</dbReference>
<reference evidence="4" key="1">
    <citation type="journal article" date="2019" name="Int. J. Syst. Evol. Microbiol.">
        <title>The Global Catalogue of Microorganisms (GCM) 10K type strain sequencing project: providing services to taxonomists for standard genome sequencing and annotation.</title>
        <authorList>
            <consortium name="The Broad Institute Genomics Platform"/>
            <consortium name="The Broad Institute Genome Sequencing Center for Infectious Disease"/>
            <person name="Wu L."/>
            <person name="Ma J."/>
        </authorList>
    </citation>
    <scope>NUCLEOTIDE SEQUENCE [LARGE SCALE GENOMIC DNA]</scope>
    <source>
        <strain evidence="4">KACC 12602</strain>
    </source>
</reference>
<feature type="chain" id="PRO_5046950140" evidence="1">
    <location>
        <begin position="21"/>
        <end position="631"/>
    </location>
</feature>
<sequence>MTLRFLLLILFCSLTLTTNGQEKQGANWFIGGSYNNNGLPPFPGIHLDFNHPKISASQFLVNDLGIGAVATISDRKGKLLFFTRKGYVATRVKVNDEYQLMPNGNSPSFNPDADLIMQNPQDEQRYYIFSTWPSKHLVVREVDMRLNIGFGDVVANSLRVLKSGIGIGMAAMLHANNKDFWLITSGFSGDSLLAFPVNAAGIGVPVVSLINRNLDPMSCLKSSPNSQMLVTSGKQGIELFHFNRQTGSIVPQYSLTIPDSARQKGFSFSFSPSSSKLFVGTTYKPYYHNSAIVQFDLSSGNSQHIQQSAVTLFTDSSSRSRRICDMQLAINGKIYITRGDLNQDLSEISYPDQAGFSCGFKLQSIPLSGTAINLPALNQTLFRNVSKLQAQASRDTICYGDSVQLSAYGAGAEHFQWEIANGLTSPNDTLANPIVRPTTTTIYRVIASSPFRTDTAFVKVVVRKNPEMKLNGPEEVLTLAENQEYRVSGATPGSTLNWQVSGGEIVSGQGTNRIRVNWAEARSGTVSIVENNKNGCNYSESLTVKIAGSPPPVFYNIITPNGDKLNDAFVIQNLKWYAENELKIYNRWGVEVFRKRNYKNNWQAEELSSGVYFYRFQAGSQTWKGWLEVVK</sequence>
<name>A0ABW0E907_9BACT</name>
<dbReference type="NCBIfam" id="TIGR04183">
    <property type="entry name" value="Por_Secre_tail"/>
    <property type="match status" value="1"/>
</dbReference>
<proteinExistence type="predicted"/>
<gene>
    <name evidence="3" type="ORF">ACFPIB_01225</name>
</gene>
<keyword evidence="1" id="KW-0732">Signal</keyword>
<dbReference type="Pfam" id="PF13585">
    <property type="entry name" value="CHU_C"/>
    <property type="match status" value="1"/>
</dbReference>
<accession>A0ABW0E907</accession>
<evidence type="ECO:0000256" key="1">
    <source>
        <dbReference type="SAM" id="SignalP"/>
    </source>
</evidence>
<evidence type="ECO:0000313" key="4">
    <source>
        <dbReference type="Proteomes" id="UP001596161"/>
    </source>
</evidence>
<evidence type="ECO:0000259" key="2">
    <source>
        <dbReference type="Pfam" id="PF19408"/>
    </source>
</evidence>
<keyword evidence="4" id="KW-1185">Reference proteome</keyword>